<protein>
    <recommendedName>
        <fullName evidence="1">DUF4326 domain-containing protein</fullName>
    </recommendedName>
</protein>
<dbReference type="InterPro" id="IPR025475">
    <property type="entry name" value="DUF4326"/>
</dbReference>
<feature type="domain" description="DUF4326" evidence="1">
    <location>
        <begin position="531"/>
        <end position="605"/>
    </location>
</feature>
<accession>A0A813LGY8</accession>
<name>A0A813LGY8_POLGL</name>
<dbReference type="EMBL" id="CAJNNW010034759">
    <property type="protein sequence ID" value="CAE8723816.1"/>
    <property type="molecule type" value="Genomic_DNA"/>
</dbReference>
<proteinExistence type="predicted"/>
<sequence length="1317" mass="148373">MAATPTPLQKNTEEETFGVFCDDFKLRKKVYEAILAADIQDLEEFRFYFTEEGQVAPWIAKLVDLVKPDIQATGLRRAWYAVRRQGEFRDTDKSKAPIADLYEMLDDDELNDTKAKFWRRYKLRFPPEVLPADSLVSRVHREMHKRLLMVTSTRKRQKLGDNLYTDAAEEGGTPSSAKDVQTYLAKLLTYLVAISLAGIQPLRGVAEGAVAENTLGSASNKFVQVPLDIVLAYYFQAVKAVAMQPYSHQLAWLERTCTEERSVWVQKFRESTDDLGDVIVSVMQMSQVETLAGKKVMLNANGRKLCKRFNLGQCQNQNCNQGLHRCENFGPEHDLGNPDCQVKLAERIGEAAFIMAAPLGRYRQRIESELSASDFTLTQISKVVERGGGSVRENPARSLHWLCEQEVEMWGSGRMATLDECRQRACRPRLGGNRGHGGFVLYYCRCGIMVCSATRTCQAESPKDAVNRTRRQQEALAPSRPARDAKWVVVPMALMLGLDVSSQVNLREVPDRRSIQDFDLKDIKSRGLPINHVYVGAGHRSHRLPCAIWSSPFVPGKHGTAEECLVFFVNHLPDTDLWGQLESLGGSTLVCDCPPHTPCHADAIAAELAAKKLPNTRKAVGVLVTNGSRLRKVVIASAWSVSRAWPITPAIRWKQGEVVHAFAKLYPPESFAHFREWPMIEDLINAAGRGLCSQSSAASGVGLPPDTHFERSREVGASETPMEARTMADDDLHFAAYKMWHLRGQLTVRRKRAVGAIKELQRRWATVPKQLRRWQPPSVLSVTRARYVGLIGLLTILLLWADVTLAPNFICGFPAAGYSPACDVFPAQSARIISRRGPGRGEEDAIALLKKVRPGPEDDFLLEASEKDREKGFCGNQMTAKQLRGLLNGRRYRLIRRFCVKQSTGKSRACDDADEGKQSALSSDANKLELCTALRPVQHMTLVHDLEREAGHSPSEVEDEWESGGEDWPDAYRYTPMCPEDAYACIVVVFHPILKQPVFYLYFGLLFGLPLAVASFNRWPKVCEALSRRLLMTLVSFYFDDATIQDWASSKGSGQLALRQAMMVLGTPFAEAKQQQMSSYGDFLRWEHDLVHARTQEKVTFWVRERLQVKILDLIKRLELTTGWLQAARRAPIHLAVPPVQRFVVASDAALEIPRHGAGGYLEVWNPLQADKYRSGFAVTIPEGVYDLWSEAVHHIAQLELLTVLVALVSYSNRYRGRRGVWFIDNTAALMAMVRGRSDSADLDRLALMIHAAMFALEVWIYFEWVETKSNWSDGISRDAENFKWHVEIRFSTEQCSFPLCLWKLPLRALIRVFAFL</sequence>
<gene>
    <name evidence="2" type="ORF">PGLA2088_LOCUS43369</name>
</gene>
<organism evidence="2 3">
    <name type="scientific">Polarella glacialis</name>
    <name type="common">Dinoflagellate</name>
    <dbReference type="NCBI Taxonomy" id="89957"/>
    <lineage>
        <taxon>Eukaryota</taxon>
        <taxon>Sar</taxon>
        <taxon>Alveolata</taxon>
        <taxon>Dinophyceae</taxon>
        <taxon>Suessiales</taxon>
        <taxon>Suessiaceae</taxon>
        <taxon>Polarella</taxon>
    </lineage>
</organism>
<comment type="caution">
    <text evidence="2">The sequence shown here is derived from an EMBL/GenBank/DDBJ whole genome shotgun (WGS) entry which is preliminary data.</text>
</comment>
<evidence type="ECO:0000259" key="1">
    <source>
        <dbReference type="Pfam" id="PF14216"/>
    </source>
</evidence>
<evidence type="ECO:0000313" key="3">
    <source>
        <dbReference type="Proteomes" id="UP000626109"/>
    </source>
</evidence>
<dbReference type="Pfam" id="PF14216">
    <property type="entry name" value="DUF4326"/>
    <property type="match status" value="1"/>
</dbReference>
<dbReference type="Proteomes" id="UP000626109">
    <property type="component" value="Unassembled WGS sequence"/>
</dbReference>
<reference evidence="2" key="1">
    <citation type="submission" date="2021-02" db="EMBL/GenBank/DDBJ databases">
        <authorList>
            <person name="Dougan E. K."/>
            <person name="Rhodes N."/>
            <person name="Thang M."/>
            <person name="Chan C."/>
        </authorList>
    </citation>
    <scope>NUCLEOTIDE SEQUENCE</scope>
</reference>
<evidence type="ECO:0000313" key="2">
    <source>
        <dbReference type="EMBL" id="CAE8723816.1"/>
    </source>
</evidence>